<evidence type="ECO:0000259" key="4">
    <source>
        <dbReference type="PROSITE" id="PS50893"/>
    </source>
</evidence>
<keyword evidence="3 5" id="KW-0067">ATP-binding</keyword>
<dbReference type="GO" id="GO:0005886">
    <property type="term" value="C:plasma membrane"/>
    <property type="evidence" value="ECO:0007669"/>
    <property type="project" value="TreeGrafter"/>
</dbReference>
<proteinExistence type="predicted"/>
<dbReference type="InterPro" id="IPR003439">
    <property type="entry name" value="ABC_transporter-like_ATP-bd"/>
</dbReference>
<dbReference type="InterPro" id="IPR003593">
    <property type="entry name" value="AAA+_ATPase"/>
</dbReference>
<feature type="domain" description="ABC transporter" evidence="4">
    <location>
        <begin position="2"/>
        <end position="214"/>
    </location>
</feature>
<keyword evidence="2" id="KW-0547">Nucleotide-binding</keyword>
<dbReference type="SMART" id="SM00382">
    <property type="entry name" value="AAA"/>
    <property type="match status" value="1"/>
</dbReference>
<dbReference type="PROSITE" id="PS00211">
    <property type="entry name" value="ABC_TRANSPORTER_1"/>
    <property type="match status" value="1"/>
</dbReference>
<dbReference type="RefSeq" id="WP_091773034.1">
    <property type="nucleotide sequence ID" value="NZ_CAESCL010000001.1"/>
</dbReference>
<dbReference type="InterPro" id="IPR017871">
    <property type="entry name" value="ABC_transporter-like_CS"/>
</dbReference>
<evidence type="ECO:0000313" key="6">
    <source>
        <dbReference type="Proteomes" id="UP000199427"/>
    </source>
</evidence>
<dbReference type="STRING" id="571933.SAMN05216362_10765"/>
<keyword evidence="1" id="KW-0813">Transport</keyword>
<dbReference type="GO" id="GO:0005524">
    <property type="term" value="F:ATP binding"/>
    <property type="evidence" value="ECO:0007669"/>
    <property type="project" value="UniProtKB-KW"/>
</dbReference>
<keyword evidence="6" id="KW-1185">Reference proteome</keyword>
<dbReference type="EMBL" id="FOES01000007">
    <property type="protein sequence ID" value="SEQ14871.1"/>
    <property type="molecule type" value="Genomic_DNA"/>
</dbReference>
<organism evidence="5 6">
    <name type="scientific">Piscibacillus halophilus</name>
    <dbReference type="NCBI Taxonomy" id="571933"/>
    <lineage>
        <taxon>Bacteria</taxon>
        <taxon>Bacillati</taxon>
        <taxon>Bacillota</taxon>
        <taxon>Bacilli</taxon>
        <taxon>Bacillales</taxon>
        <taxon>Bacillaceae</taxon>
        <taxon>Piscibacillus</taxon>
    </lineage>
</organism>
<dbReference type="Gene3D" id="3.40.50.300">
    <property type="entry name" value="P-loop containing nucleotide triphosphate hydrolases"/>
    <property type="match status" value="1"/>
</dbReference>
<dbReference type="InterPro" id="IPR027417">
    <property type="entry name" value="P-loop_NTPase"/>
</dbReference>
<evidence type="ECO:0000256" key="2">
    <source>
        <dbReference type="ARBA" id="ARBA00022741"/>
    </source>
</evidence>
<evidence type="ECO:0000313" key="5">
    <source>
        <dbReference type="EMBL" id="SEQ14871.1"/>
    </source>
</evidence>
<dbReference type="Pfam" id="PF00005">
    <property type="entry name" value="ABC_tran"/>
    <property type="match status" value="1"/>
</dbReference>
<reference evidence="5 6" key="1">
    <citation type="submission" date="2016-10" db="EMBL/GenBank/DDBJ databases">
        <authorList>
            <person name="de Groot N.N."/>
        </authorList>
    </citation>
    <scope>NUCLEOTIDE SEQUENCE [LARGE SCALE GENOMIC DNA]</scope>
    <source>
        <strain evidence="5 6">DSM 21633</strain>
    </source>
</reference>
<dbReference type="PROSITE" id="PS50893">
    <property type="entry name" value="ABC_TRANSPORTER_2"/>
    <property type="match status" value="1"/>
</dbReference>
<evidence type="ECO:0000256" key="1">
    <source>
        <dbReference type="ARBA" id="ARBA00022448"/>
    </source>
</evidence>
<dbReference type="OrthoDB" id="9791546at2"/>
<dbReference type="CDD" id="cd03255">
    <property type="entry name" value="ABC_MJ0796_LolCDE_FtsE"/>
    <property type="match status" value="1"/>
</dbReference>
<dbReference type="InterPro" id="IPR015854">
    <property type="entry name" value="ABC_transpr_LolD-like"/>
</dbReference>
<dbReference type="SUPFAM" id="SSF52540">
    <property type="entry name" value="P-loop containing nucleoside triphosphate hydrolases"/>
    <property type="match status" value="1"/>
</dbReference>
<dbReference type="PANTHER" id="PTHR24220">
    <property type="entry name" value="IMPORT ATP-BINDING PROTEIN"/>
    <property type="match status" value="1"/>
</dbReference>
<dbReference type="GO" id="GO:0022857">
    <property type="term" value="F:transmembrane transporter activity"/>
    <property type="evidence" value="ECO:0007669"/>
    <property type="project" value="TreeGrafter"/>
</dbReference>
<keyword evidence="5" id="KW-0449">Lipoprotein</keyword>
<dbReference type="InterPro" id="IPR017911">
    <property type="entry name" value="MacB-like_ATP-bd"/>
</dbReference>
<gene>
    <name evidence="5" type="ORF">SAMN05216362_10765</name>
</gene>
<name>A0A1H9DN80_9BACI</name>
<protein>
    <submittedName>
        <fullName evidence="5">Putative ABC transport system ATP-binding protein/macrolide transport system ATP-binding/permease protein/lipoprotein-releasing system ATP-binding protein</fullName>
    </submittedName>
</protein>
<dbReference type="Proteomes" id="UP000199427">
    <property type="component" value="Unassembled WGS sequence"/>
</dbReference>
<evidence type="ECO:0000256" key="3">
    <source>
        <dbReference type="ARBA" id="ARBA00022840"/>
    </source>
</evidence>
<dbReference type="AlphaFoldDB" id="A0A1H9DN80"/>
<accession>A0A1H9DN80</accession>
<dbReference type="GO" id="GO:0016887">
    <property type="term" value="F:ATP hydrolysis activity"/>
    <property type="evidence" value="ECO:0007669"/>
    <property type="project" value="InterPro"/>
</dbReference>
<sequence>MLNVGRLNKSYLTVSGEISVLKNINFKLDEGEWLTIIGRSGSGKTTLLQCLAGLIPADQDSHIQFEDKLIHEAKEKDLQSYRRNDLGFIYQDYKLFDQFNCELNVMLPLLPFEDKVKLKDKAHHLLQKVNLTERIEHYPSQLSGGEKQRVAIARALINDPKLLICDEPTGNLDQHSRDEVIQLLKELNRTGTSIILVTHDQDLMDIGQQTLELH</sequence>